<comment type="cofactor">
    <cofactor evidence="1">
        <name>Zn(2+)</name>
        <dbReference type="ChEBI" id="CHEBI:29105"/>
    </cofactor>
</comment>
<feature type="chain" id="PRO_5038144759" evidence="12">
    <location>
        <begin position="26"/>
        <end position="936"/>
    </location>
</feature>
<dbReference type="AlphaFoldDB" id="A0A972G0T7"/>
<name>A0A972G0T7_9GAMM</name>
<comment type="subcellular location">
    <subcellularLocation>
        <location evidence="2">Secreted</location>
    </subcellularLocation>
</comment>
<evidence type="ECO:0000256" key="7">
    <source>
        <dbReference type="ARBA" id="ARBA00022801"/>
    </source>
</evidence>
<dbReference type="SUPFAM" id="SSF49299">
    <property type="entry name" value="PKD domain"/>
    <property type="match status" value="2"/>
</dbReference>
<keyword evidence="11 14" id="KW-0482">Metalloprotease</keyword>
<dbReference type="GO" id="GO:0046872">
    <property type="term" value="F:metal ion binding"/>
    <property type="evidence" value="ECO:0007669"/>
    <property type="project" value="UniProtKB-KW"/>
</dbReference>
<dbReference type="Proteomes" id="UP000737113">
    <property type="component" value="Unassembled WGS sequence"/>
</dbReference>
<dbReference type="PANTHER" id="PTHR13062:SF12">
    <property type="entry name" value="ALPHA-2-MACROGLOBULIN DOMAIN-CONTAINING PROTEIN"/>
    <property type="match status" value="1"/>
</dbReference>
<evidence type="ECO:0000256" key="11">
    <source>
        <dbReference type="ARBA" id="ARBA00023049"/>
    </source>
</evidence>
<dbReference type="PANTHER" id="PTHR13062">
    <property type="entry name" value="COLLAGENASE"/>
    <property type="match status" value="1"/>
</dbReference>
<accession>A0A972G0T7</accession>
<dbReference type="Pfam" id="PF20773">
    <property type="entry name" value="InhA-like_MAM"/>
    <property type="match status" value="1"/>
</dbReference>
<evidence type="ECO:0000256" key="12">
    <source>
        <dbReference type="SAM" id="SignalP"/>
    </source>
</evidence>
<evidence type="ECO:0000256" key="9">
    <source>
        <dbReference type="ARBA" id="ARBA00022837"/>
    </source>
</evidence>
<dbReference type="GO" id="GO:0005576">
    <property type="term" value="C:extracellular region"/>
    <property type="evidence" value="ECO:0007669"/>
    <property type="project" value="UniProtKB-SubCell"/>
</dbReference>
<comment type="caution">
    <text evidence="14">The sequence shown here is derived from an EMBL/GenBank/DDBJ whole genome shotgun (WGS) entry which is preliminary data.</text>
</comment>
<dbReference type="Gene3D" id="2.60.40.10">
    <property type="entry name" value="Immunoglobulins"/>
    <property type="match status" value="2"/>
</dbReference>
<evidence type="ECO:0000256" key="1">
    <source>
        <dbReference type="ARBA" id="ARBA00001947"/>
    </source>
</evidence>
<keyword evidence="10" id="KW-0843">Virulence</keyword>
<dbReference type="SMART" id="SM00089">
    <property type="entry name" value="PKD"/>
    <property type="match status" value="2"/>
</dbReference>
<keyword evidence="7" id="KW-0378">Hydrolase</keyword>
<evidence type="ECO:0000256" key="10">
    <source>
        <dbReference type="ARBA" id="ARBA00023026"/>
    </source>
</evidence>
<evidence type="ECO:0000256" key="4">
    <source>
        <dbReference type="ARBA" id="ARBA00022670"/>
    </source>
</evidence>
<dbReference type="NCBIfam" id="TIGR03296">
    <property type="entry name" value="M6dom_TIGR03296"/>
    <property type="match status" value="1"/>
</dbReference>
<keyword evidence="5" id="KW-0479">Metal-binding</keyword>
<protein>
    <submittedName>
        <fullName evidence="14">M6 family metalloprotease domain-containing protein</fullName>
    </submittedName>
</protein>
<keyword evidence="8" id="KW-0862">Zinc</keyword>
<keyword evidence="3" id="KW-0964">Secreted</keyword>
<keyword evidence="4" id="KW-0645">Protease</keyword>
<dbReference type="RefSeq" id="WP_169564933.1">
    <property type="nucleotide sequence ID" value="NZ_JAAXYH010000010.1"/>
</dbReference>
<dbReference type="EMBL" id="JAAXYH010000010">
    <property type="protein sequence ID" value="NMH66212.1"/>
    <property type="molecule type" value="Genomic_DNA"/>
</dbReference>
<keyword evidence="15" id="KW-1185">Reference proteome</keyword>
<dbReference type="CDD" id="cd00146">
    <property type="entry name" value="PKD"/>
    <property type="match status" value="2"/>
</dbReference>
<dbReference type="InterPro" id="IPR008757">
    <property type="entry name" value="Peptidase_M6-like_domain"/>
</dbReference>
<proteinExistence type="predicted"/>
<evidence type="ECO:0000259" key="13">
    <source>
        <dbReference type="PROSITE" id="PS50093"/>
    </source>
</evidence>
<dbReference type="GO" id="GO:0006508">
    <property type="term" value="P:proteolysis"/>
    <property type="evidence" value="ECO:0007669"/>
    <property type="project" value="UniProtKB-KW"/>
</dbReference>
<dbReference type="Pfam" id="PF05547">
    <property type="entry name" value="Peptidase_M6"/>
    <property type="match status" value="1"/>
</dbReference>
<evidence type="ECO:0000256" key="2">
    <source>
        <dbReference type="ARBA" id="ARBA00004613"/>
    </source>
</evidence>
<sequence length="936" mass="98394">MVIKAATCAAGLGLLLALSGPAALAAPMQGTPADAGVVDREQVLYWLIKRGELAADASAEEKQVAVAAFLARSAKPQAKGNRIEVAYEQQRFKQAAKPKAARAQASNALADSEIHKTVRVLGVLVDFPDLPHDDNRLSAADTRMYYPDYPAAHYQGLLFSSTGFSGPSGETLLSGYQYYQAASGQTFSFTGEVRDWVRADNPAAYYGGNDPANDDSDKAAQELVLEAVTKVVAGMSDSEIGSFDVEDPYDLDNDGNLDEPDGVIDHVMVFHSSVGEEAGGGVLGDDAIWSHRFFVGNAPVSIPGRNIKLFGYTIQPIDAATGVCTHEFGHDLGLPDEYDTSYGGKGSPVGSWSLMSGGSWTGAIPGSEPSGFSPYARSYLQQKYKGKWVNEQEIPLASLNGSSMDLTLNQAVDSDGVNQLSIPIPAGNILLGAPYEGSFQYYSGQGNLLNNAMSVELALPSLSPLTLTLKARWDIEEDYDYMQLLVDGVALPGNHTKASNIRNAARNIITGASADVAGAEAPGAWVELEYDLSAYAGRTVTLGIKYQTDEASGGYGMAIDKLLISNGADPVYGDDAETGDRMTLVGFSRIGDSFPGKARRYLVQLRSYQGIDSGLEGEKYEPGVLIWLEDLSYSDNTVSEHPGHGLIGVVDADQHLIGTASTDVQVRDAALSMNDQSPYSGDTNLSAVSLFDDSLDYSAPTQAESGMQLTELGLTMQVIAQEVDNSSATLRVARLTPVGEIEPLVANIVVQQLAGKVDFSVQSSGGNGGNSYLWDFGVPGADSTLANPSYTYSDSGSYQVTLVVTDAKGLKATAAVTLNIAIPPSAAFTRQVSGLSVSFSNASTAGVGSLVYHWNFGDGQSSELASPSHSYSAGGTYTVTLTVTDSQSNVSSASTQLNLVAPAAPAGSGGGGSLGALSLSLLALLGWQRRRGIGRV</sequence>
<evidence type="ECO:0000313" key="15">
    <source>
        <dbReference type="Proteomes" id="UP000737113"/>
    </source>
</evidence>
<evidence type="ECO:0000256" key="3">
    <source>
        <dbReference type="ARBA" id="ARBA00022525"/>
    </source>
</evidence>
<reference evidence="14" key="1">
    <citation type="submission" date="2020-04" db="EMBL/GenBank/DDBJ databases">
        <title>Description of Shewanella salipaludis sp. nov., isolated from a salt marsh.</title>
        <authorList>
            <person name="Park S."/>
            <person name="Yoon J.-H."/>
        </authorList>
    </citation>
    <scope>NUCLEOTIDE SEQUENCE</scope>
    <source>
        <strain evidence="14">SHSM-M6</strain>
    </source>
</reference>
<dbReference type="InterPro" id="IPR022409">
    <property type="entry name" value="PKD/Chitinase_dom"/>
</dbReference>
<evidence type="ECO:0000256" key="5">
    <source>
        <dbReference type="ARBA" id="ARBA00022723"/>
    </source>
</evidence>
<dbReference type="InterPro" id="IPR013783">
    <property type="entry name" value="Ig-like_fold"/>
</dbReference>
<evidence type="ECO:0000256" key="6">
    <source>
        <dbReference type="ARBA" id="ARBA00022729"/>
    </source>
</evidence>
<evidence type="ECO:0000256" key="8">
    <source>
        <dbReference type="ARBA" id="ARBA00022833"/>
    </source>
</evidence>
<feature type="domain" description="PKD" evidence="13">
    <location>
        <begin position="756"/>
        <end position="827"/>
    </location>
</feature>
<keyword evidence="9" id="KW-0106">Calcium</keyword>
<dbReference type="InterPro" id="IPR035986">
    <property type="entry name" value="PKD_dom_sf"/>
</dbReference>
<feature type="domain" description="PKD" evidence="13">
    <location>
        <begin position="820"/>
        <end position="906"/>
    </location>
</feature>
<evidence type="ECO:0000313" key="14">
    <source>
        <dbReference type="EMBL" id="NMH66212.1"/>
    </source>
</evidence>
<gene>
    <name evidence="14" type="ORF">HC757_13690</name>
</gene>
<dbReference type="PROSITE" id="PS50093">
    <property type="entry name" value="PKD"/>
    <property type="match status" value="2"/>
</dbReference>
<dbReference type="GO" id="GO:0008237">
    <property type="term" value="F:metallopeptidase activity"/>
    <property type="evidence" value="ECO:0007669"/>
    <property type="project" value="UniProtKB-KW"/>
</dbReference>
<organism evidence="14 15">
    <name type="scientific">Shewanella salipaludis</name>
    <dbReference type="NCBI Taxonomy" id="2723052"/>
    <lineage>
        <taxon>Bacteria</taxon>
        <taxon>Pseudomonadati</taxon>
        <taxon>Pseudomonadota</taxon>
        <taxon>Gammaproteobacteria</taxon>
        <taxon>Alteromonadales</taxon>
        <taxon>Shewanellaceae</taxon>
        <taxon>Shewanella</taxon>
    </lineage>
</organism>
<dbReference type="InterPro" id="IPR000601">
    <property type="entry name" value="PKD_dom"/>
</dbReference>
<keyword evidence="6 12" id="KW-0732">Signal</keyword>
<dbReference type="Pfam" id="PF20774">
    <property type="entry name" value="InhA-like_VEG"/>
    <property type="match status" value="1"/>
</dbReference>
<feature type="signal peptide" evidence="12">
    <location>
        <begin position="1"/>
        <end position="25"/>
    </location>
</feature>
<dbReference type="SUPFAM" id="SSF55486">
    <property type="entry name" value="Metalloproteases ('zincins'), catalytic domain"/>
    <property type="match status" value="1"/>
</dbReference>
<dbReference type="InterPro" id="IPR048665">
    <property type="entry name" value="InhA-like_VEG"/>
</dbReference>
<dbReference type="Pfam" id="PF18911">
    <property type="entry name" value="PKD_4"/>
    <property type="match status" value="2"/>
</dbReference>